<accession>A0A090EF54</accession>
<evidence type="ECO:0000313" key="2">
    <source>
        <dbReference type="Proteomes" id="UP000045285"/>
    </source>
</evidence>
<gene>
    <name evidence="1" type="ORF">MPL3356_60531</name>
</gene>
<keyword evidence="2" id="KW-1185">Reference proteome</keyword>
<name>A0A090EF54_MESPL</name>
<reference evidence="2" key="1">
    <citation type="submission" date="2014-08" db="EMBL/GenBank/DDBJ databases">
        <authorList>
            <person name="Moulin L."/>
        </authorList>
    </citation>
    <scope>NUCLEOTIDE SEQUENCE [LARGE SCALE GENOMIC DNA]</scope>
</reference>
<proteinExistence type="predicted"/>
<organism evidence="1 2">
    <name type="scientific">Mesorhizobium plurifarium</name>
    <dbReference type="NCBI Taxonomy" id="69974"/>
    <lineage>
        <taxon>Bacteria</taxon>
        <taxon>Pseudomonadati</taxon>
        <taxon>Pseudomonadota</taxon>
        <taxon>Alphaproteobacteria</taxon>
        <taxon>Hyphomicrobiales</taxon>
        <taxon>Phyllobacteriaceae</taxon>
        <taxon>Mesorhizobium</taxon>
    </lineage>
</organism>
<sequence length="80" mass="8601">MSTTQFWLAEIDQHGNAKLTDGPHSDRTGVEQASYLFQRLGLGKGKIYACAEVILTSVEAKSHGANEEALSALNSIGLRP</sequence>
<evidence type="ECO:0000313" key="1">
    <source>
        <dbReference type="EMBL" id="CDX26743.1"/>
    </source>
</evidence>
<protein>
    <submittedName>
        <fullName evidence="1">Uncharacterized protein</fullName>
    </submittedName>
</protein>
<dbReference type="AlphaFoldDB" id="A0A090EF54"/>
<dbReference type="Proteomes" id="UP000045285">
    <property type="component" value="Unassembled WGS sequence"/>
</dbReference>
<dbReference type="EMBL" id="CCMZ01000056">
    <property type="protein sequence ID" value="CDX26743.1"/>
    <property type="molecule type" value="Genomic_DNA"/>
</dbReference>